<reference evidence="2 3" key="1">
    <citation type="journal article" date="2017" name="Gigascience">
        <title>Draft genome of the honey bee ectoparasitic mite, Tropilaelaps mercedesae, is shaped by the parasitic life history.</title>
        <authorList>
            <person name="Dong X."/>
            <person name="Armstrong S.D."/>
            <person name="Xia D."/>
            <person name="Makepeace B.L."/>
            <person name="Darby A.C."/>
            <person name="Kadowaki T."/>
        </authorList>
    </citation>
    <scope>NUCLEOTIDE SEQUENCE [LARGE SCALE GENOMIC DNA]</scope>
    <source>
        <strain evidence="2">Wuxi-XJTLU</strain>
    </source>
</reference>
<dbReference type="InParanoid" id="A0A1V9XNS2"/>
<proteinExistence type="predicted"/>
<feature type="region of interest" description="Disordered" evidence="1">
    <location>
        <begin position="30"/>
        <end position="49"/>
    </location>
</feature>
<comment type="caution">
    <text evidence="2">The sequence shown here is derived from an EMBL/GenBank/DDBJ whole genome shotgun (WGS) entry which is preliminary data.</text>
</comment>
<evidence type="ECO:0000256" key="1">
    <source>
        <dbReference type="SAM" id="MobiDB-lite"/>
    </source>
</evidence>
<dbReference type="AlphaFoldDB" id="A0A1V9XNS2"/>
<evidence type="ECO:0000313" key="3">
    <source>
        <dbReference type="Proteomes" id="UP000192247"/>
    </source>
</evidence>
<protein>
    <submittedName>
        <fullName evidence="2">Uncharacterized protein</fullName>
    </submittedName>
</protein>
<name>A0A1V9XNS2_9ACAR</name>
<organism evidence="2 3">
    <name type="scientific">Tropilaelaps mercedesae</name>
    <dbReference type="NCBI Taxonomy" id="418985"/>
    <lineage>
        <taxon>Eukaryota</taxon>
        <taxon>Metazoa</taxon>
        <taxon>Ecdysozoa</taxon>
        <taxon>Arthropoda</taxon>
        <taxon>Chelicerata</taxon>
        <taxon>Arachnida</taxon>
        <taxon>Acari</taxon>
        <taxon>Parasitiformes</taxon>
        <taxon>Mesostigmata</taxon>
        <taxon>Gamasina</taxon>
        <taxon>Dermanyssoidea</taxon>
        <taxon>Laelapidae</taxon>
        <taxon>Tropilaelaps</taxon>
    </lineage>
</organism>
<accession>A0A1V9XNS2</accession>
<evidence type="ECO:0000313" key="2">
    <source>
        <dbReference type="EMBL" id="OQR75008.1"/>
    </source>
</evidence>
<gene>
    <name evidence="2" type="ORF">BIW11_08704</name>
</gene>
<dbReference type="Proteomes" id="UP000192247">
    <property type="component" value="Unassembled WGS sequence"/>
</dbReference>
<dbReference type="EMBL" id="MNPL01007020">
    <property type="protein sequence ID" value="OQR75008.1"/>
    <property type="molecule type" value="Genomic_DNA"/>
</dbReference>
<sequence length="283" mass="31442">MNKTSIEEAGQATLVPKIKRLIIVQRNEQPNEAKVRQHANSSKRKQPLKTNMLPFVNTNTIVHSATPTPKVMPMIITRNVKRPDLPKVIPISQALMATGAIPTGQTVPRVVRLHLIPHGNYKILEESGTLSRQVAQPRKVSHHGSGTTLASVRTRLTNQTASSALQPSRQASAFHEVCGNFGVRENRVHYVQSPDKSANRIAATFRTAHQPSLSPANVSALTSRMPRGSASIMLRTPLPEYGRPRAFIVREYDPQKTSCQPDWFDCKPHYAPLQQLDTHFHGD</sequence>
<keyword evidence="3" id="KW-1185">Reference proteome</keyword>